<protein>
    <submittedName>
        <fullName evidence="2">DUF4983 domain-containing protein</fullName>
    </submittedName>
</protein>
<dbReference type="SUPFAM" id="SSF53649">
    <property type="entry name" value="Alkaline phosphatase-like"/>
    <property type="match status" value="1"/>
</dbReference>
<dbReference type="Gene3D" id="2.60.120.200">
    <property type="match status" value="1"/>
</dbReference>
<dbReference type="InterPro" id="IPR017850">
    <property type="entry name" value="Alkaline_phosphatase_core_sf"/>
</dbReference>
<dbReference type="OrthoDB" id="279982at2"/>
<dbReference type="Gene3D" id="3.40.720.10">
    <property type="entry name" value="Alkaline Phosphatase, subunit A"/>
    <property type="match status" value="1"/>
</dbReference>
<comment type="caution">
    <text evidence="2">The sequence shown here is derived from an EMBL/GenBank/DDBJ whole genome shotgun (WGS) entry which is preliminary data.</text>
</comment>
<proteinExistence type="predicted"/>
<evidence type="ECO:0000313" key="3">
    <source>
        <dbReference type="Proteomes" id="UP000307244"/>
    </source>
</evidence>
<dbReference type="GO" id="GO:0004553">
    <property type="term" value="F:hydrolase activity, hydrolyzing O-glycosyl compounds"/>
    <property type="evidence" value="ECO:0007669"/>
    <property type="project" value="UniProtKB-ARBA"/>
</dbReference>
<evidence type="ECO:0000259" key="1">
    <source>
        <dbReference type="Pfam" id="PF16356"/>
    </source>
</evidence>
<reference evidence="2 3" key="1">
    <citation type="submission" date="2019-04" db="EMBL/GenBank/DDBJ databases">
        <title>Pedobacter sp. RP-3-15 sp. nov., isolated from Arctic soil.</title>
        <authorList>
            <person name="Dahal R.H."/>
            <person name="Kim D.-U."/>
        </authorList>
    </citation>
    <scope>NUCLEOTIDE SEQUENCE [LARGE SCALE GENOMIC DNA]</scope>
    <source>
        <strain evidence="2 3">RP-3-15</strain>
    </source>
</reference>
<accession>A0A4U1CFM2</accession>
<feature type="domain" description="DUF4983" evidence="1">
    <location>
        <begin position="482"/>
        <end position="570"/>
    </location>
</feature>
<keyword evidence="3" id="KW-1185">Reference proteome</keyword>
<dbReference type="EMBL" id="SWBQ01000004">
    <property type="protein sequence ID" value="TKC05137.1"/>
    <property type="molecule type" value="Genomic_DNA"/>
</dbReference>
<dbReference type="GO" id="GO:0005975">
    <property type="term" value="P:carbohydrate metabolic process"/>
    <property type="evidence" value="ECO:0007669"/>
    <property type="project" value="UniProtKB-ARBA"/>
</dbReference>
<dbReference type="Pfam" id="PF16356">
    <property type="entry name" value="DUF4983"/>
    <property type="match status" value="1"/>
</dbReference>
<evidence type="ECO:0000313" key="2">
    <source>
        <dbReference type="EMBL" id="TKC05137.1"/>
    </source>
</evidence>
<dbReference type="AlphaFoldDB" id="A0A4U1CFM2"/>
<organism evidence="2 3">
    <name type="scientific">Pedobacter frigoris</name>
    <dbReference type="NCBI Taxonomy" id="2571272"/>
    <lineage>
        <taxon>Bacteria</taxon>
        <taxon>Pseudomonadati</taxon>
        <taxon>Bacteroidota</taxon>
        <taxon>Sphingobacteriia</taxon>
        <taxon>Sphingobacteriales</taxon>
        <taxon>Sphingobacteriaceae</taxon>
        <taxon>Pedobacter</taxon>
    </lineage>
</organism>
<dbReference type="SUPFAM" id="SSF49899">
    <property type="entry name" value="Concanavalin A-like lectins/glucanases"/>
    <property type="match status" value="1"/>
</dbReference>
<sequence>MGLLIYTDMKKIMKSVFERKTLSITIILGLILVSSACNKSFDNVLPKSFKNDTLGVGDGSKRVLYIILDGVRGSVVKSLAPANLTQITSRSVYTYDGLADYQRNQITNAASWTTMLTGVDYTKHNVTNENFAGFDNQVTPTIFTRLKSVLAKARTISFASTAVFNDKLAADATVKQNLSNDAAVKSAVVTELTTNDPSFLVAQFNSAELAAGSNYTSANTAYTSAITTLDGYIGEILTALKARKTYAGENWLVVVSSNKGGGVSGGAAGSNIFFDESRNTFVAFYNPKFTSVVYSMPDLNGLPYSGSGPRFLSNSGGSGIAVQNNTSIGNFGSTGNFTMMFKIRDDNPGVNNYPMFVGKRNPANTGVGTGGWSFLLGGGSFQLDWNGSPRPGGVISTKDGKWHTMGFTIFNEGTTRRLALFADGVKQATVTIGANTDNNFPLRIGTDVNSSTNLLIREIAIFNVTMSDADMVSNMRRQLQPANPYYANLIGYWPGNESSGSTMFDISGKGNNFTYSSATQFANFSDISPNISPEISQAAFSAVPNGVDIPSMIYNWMNISIPEQWNLMGKFYNPTVALPKN</sequence>
<dbReference type="InterPro" id="IPR013320">
    <property type="entry name" value="ConA-like_dom_sf"/>
</dbReference>
<gene>
    <name evidence="2" type="ORF">FA047_15365</name>
</gene>
<dbReference type="Proteomes" id="UP000307244">
    <property type="component" value="Unassembled WGS sequence"/>
</dbReference>
<name>A0A4U1CFM2_9SPHI</name>
<dbReference type="InterPro" id="IPR032309">
    <property type="entry name" value="DUF4983"/>
</dbReference>